<name>A0A3S5B2Q8_9PLAT</name>
<dbReference type="AlphaFoldDB" id="A0A3S5B2Q8"/>
<dbReference type="EMBL" id="CAAALY010012280">
    <property type="protein sequence ID" value="VEL11600.1"/>
    <property type="molecule type" value="Genomic_DNA"/>
</dbReference>
<accession>A0A3S5B2Q8</accession>
<comment type="caution">
    <text evidence="1">The sequence shown here is derived from an EMBL/GenBank/DDBJ whole genome shotgun (WGS) entry which is preliminary data.</text>
</comment>
<dbReference type="Proteomes" id="UP000784294">
    <property type="component" value="Unassembled WGS sequence"/>
</dbReference>
<evidence type="ECO:0000313" key="1">
    <source>
        <dbReference type="EMBL" id="VEL11600.1"/>
    </source>
</evidence>
<evidence type="ECO:0000313" key="2">
    <source>
        <dbReference type="Proteomes" id="UP000784294"/>
    </source>
</evidence>
<organism evidence="1 2">
    <name type="scientific">Protopolystoma xenopodis</name>
    <dbReference type="NCBI Taxonomy" id="117903"/>
    <lineage>
        <taxon>Eukaryota</taxon>
        <taxon>Metazoa</taxon>
        <taxon>Spiralia</taxon>
        <taxon>Lophotrochozoa</taxon>
        <taxon>Platyhelminthes</taxon>
        <taxon>Monogenea</taxon>
        <taxon>Polyopisthocotylea</taxon>
        <taxon>Polystomatidea</taxon>
        <taxon>Polystomatidae</taxon>
        <taxon>Protopolystoma</taxon>
    </lineage>
</organism>
<reference evidence="1" key="1">
    <citation type="submission" date="2018-11" db="EMBL/GenBank/DDBJ databases">
        <authorList>
            <consortium name="Pathogen Informatics"/>
        </authorList>
    </citation>
    <scope>NUCLEOTIDE SEQUENCE</scope>
</reference>
<gene>
    <name evidence="1" type="ORF">PXEA_LOCUS5040</name>
</gene>
<keyword evidence="2" id="KW-1185">Reference proteome</keyword>
<proteinExistence type="predicted"/>
<protein>
    <submittedName>
        <fullName evidence="1">Uncharacterized protein</fullName>
    </submittedName>
</protein>
<sequence length="294" mass="33827">MHFISDTLFHTQHRIRFEPRQSPNSSSQRFELRLLRGYGTCSSTLDRNTFQGNIGFGPTRFLIKRCECVGERESAAWLGWRDLPVHNLHLKVWSHTGFHSSANRVTERQRWLVSVRMLLPHFKTSHLTEADGGMQEGWCGSGLVVSEKRDESVRKENRKIEWSHLPLLCVQQPCWYQGGRKVPVATDDKWSIFSIMPSTPLNCRNPRGRHSQEEETQHTQRCTASTAAMEATKLRCSEEFDPSDSWRIVGSRANSTHRCISTRPDHPRDSFAADNHREDGQKCMIFEAGIQIIP</sequence>